<name>A0A1V2ZXH9_9GAMM</name>
<gene>
    <name evidence="1" type="ORF">B1A74_09285</name>
</gene>
<keyword evidence="2" id="KW-1185">Reference proteome</keyword>
<comment type="caution">
    <text evidence="1">The sequence shown here is derived from an EMBL/GenBank/DDBJ whole genome shotgun (WGS) entry which is preliminary data.</text>
</comment>
<dbReference type="EMBL" id="MUZR01000035">
    <property type="protein sequence ID" value="OOC09805.1"/>
    <property type="molecule type" value="Genomic_DNA"/>
</dbReference>
<organism evidence="1 2">
    <name type="scientific">Thioalkalivibrio halophilus</name>
    <dbReference type="NCBI Taxonomy" id="252474"/>
    <lineage>
        <taxon>Bacteria</taxon>
        <taxon>Pseudomonadati</taxon>
        <taxon>Pseudomonadota</taxon>
        <taxon>Gammaproteobacteria</taxon>
        <taxon>Chromatiales</taxon>
        <taxon>Ectothiorhodospiraceae</taxon>
        <taxon>Thioalkalivibrio</taxon>
    </lineage>
</organism>
<dbReference type="Proteomes" id="UP000189177">
    <property type="component" value="Unassembled WGS sequence"/>
</dbReference>
<proteinExistence type="predicted"/>
<sequence>MVSTQSTVELPAAGAAALEAAFAAARAAGAPLGLPADGDAPQLDGDRAHWTLERGNAAEPGAIASGPGTPEALGRLAARWQAWHPAEALPQDGVWRRGVLQQQLRERTEDLSATLDEQAREQLNRELHHQGLYRFEDLPVAGSFWHSVRRHGEHTGLADLTIPPAPVPAFWQLARIALAVSVNEAGELDRERYRALLGGYHQERPLSAIERGAAPTLLRMAALDDWLERIEAGRAPAGPDPRLAGLQDAGTRVQSVWVRPAA</sequence>
<accession>A0A1V2ZXH9</accession>
<reference evidence="1 2" key="1">
    <citation type="submission" date="2017-02" db="EMBL/GenBank/DDBJ databases">
        <title>Genomic diversity within the haloalkaliphilic genus Thioalkalivibrio.</title>
        <authorList>
            <person name="Ahn A.-C."/>
            <person name="Meier-Kolthoff J."/>
            <person name="Overmars L."/>
            <person name="Richter M."/>
            <person name="Woyke T."/>
            <person name="Sorokin D.Y."/>
            <person name="Muyzer G."/>
        </authorList>
    </citation>
    <scope>NUCLEOTIDE SEQUENCE [LARGE SCALE GENOMIC DNA]</scope>
    <source>
        <strain evidence="1 2">HL17</strain>
    </source>
</reference>
<dbReference type="RefSeq" id="WP_077244462.1">
    <property type="nucleotide sequence ID" value="NZ_MUZR01000035.1"/>
</dbReference>
<evidence type="ECO:0000313" key="2">
    <source>
        <dbReference type="Proteomes" id="UP000189177"/>
    </source>
</evidence>
<dbReference type="AlphaFoldDB" id="A0A1V2ZXH9"/>
<evidence type="ECO:0000313" key="1">
    <source>
        <dbReference type="EMBL" id="OOC09805.1"/>
    </source>
</evidence>
<dbReference type="STRING" id="252474.B1A74_09285"/>
<protein>
    <submittedName>
        <fullName evidence="1">Uncharacterized protein</fullName>
    </submittedName>
</protein>
<dbReference type="Gene3D" id="3.90.1200.10">
    <property type="match status" value="1"/>
</dbReference>
<dbReference type="OrthoDB" id="9777460at2"/>